<dbReference type="SUPFAM" id="SSF48317">
    <property type="entry name" value="Acid phosphatase/Vanadium-dependent haloperoxidase"/>
    <property type="match status" value="1"/>
</dbReference>
<dbReference type="InterPro" id="IPR036938">
    <property type="entry name" value="PAP2/HPO_sf"/>
</dbReference>
<dbReference type="EMBL" id="JYIU01000044">
    <property type="protein sequence ID" value="KJL20103.1"/>
    <property type="molecule type" value="Genomic_DNA"/>
</dbReference>
<evidence type="ECO:0000256" key="1">
    <source>
        <dbReference type="SAM" id="MobiDB-lite"/>
    </source>
</evidence>
<name>A0A0F0KGW8_9MICO</name>
<dbReference type="Gene3D" id="1.20.144.10">
    <property type="entry name" value="Phosphatidic acid phosphatase type 2/haloperoxidase"/>
    <property type="match status" value="1"/>
</dbReference>
<dbReference type="Proteomes" id="UP000033572">
    <property type="component" value="Unassembled WGS sequence"/>
</dbReference>
<evidence type="ECO:0000313" key="5">
    <source>
        <dbReference type="Proteomes" id="UP000033572"/>
    </source>
</evidence>
<feature type="transmembrane region" description="Helical" evidence="2">
    <location>
        <begin position="57"/>
        <end position="79"/>
    </location>
</feature>
<dbReference type="SMART" id="SM00014">
    <property type="entry name" value="acidPPc"/>
    <property type="match status" value="1"/>
</dbReference>
<dbReference type="PATRIC" id="fig|104336.4.peg.2323"/>
<dbReference type="InterPro" id="IPR000326">
    <property type="entry name" value="PAP2/HPO"/>
</dbReference>
<feature type="compositionally biased region" description="Polar residues" evidence="1">
    <location>
        <begin position="220"/>
        <end position="231"/>
    </location>
</feature>
<organism evidence="4 5">
    <name type="scientific">Microbacterium foliorum</name>
    <dbReference type="NCBI Taxonomy" id="104336"/>
    <lineage>
        <taxon>Bacteria</taxon>
        <taxon>Bacillati</taxon>
        <taxon>Actinomycetota</taxon>
        <taxon>Actinomycetes</taxon>
        <taxon>Micrococcales</taxon>
        <taxon>Microbacteriaceae</taxon>
        <taxon>Microbacterium</taxon>
    </lineage>
</organism>
<dbReference type="AlphaFoldDB" id="A0A0F0KGW8"/>
<dbReference type="CDD" id="cd01610">
    <property type="entry name" value="PAP2_like"/>
    <property type="match status" value="1"/>
</dbReference>
<keyword evidence="2" id="KW-0472">Membrane</keyword>
<keyword evidence="2" id="KW-0812">Transmembrane</keyword>
<feature type="region of interest" description="Disordered" evidence="1">
    <location>
        <begin position="207"/>
        <end position="231"/>
    </location>
</feature>
<gene>
    <name evidence="4" type="ORF">RN50_02282</name>
</gene>
<feature type="domain" description="Phosphatidic acid phosphatase type 2/haloperoxidase" evidence="3">
    <location>
        <begin position="88"/>
        <end position="197"/>
    </location>
</feature>
<keyword evidence="5" id="KW-1185">Reference proteome</keyword>
<sequence length="231" mass="24296">MVEIMPSRTVRARRLAPLIVVAVAATALILVPAPGSLSVVGTKWLSSFGLSIPRADLVFEVTLVLLALAAASVIGWVWWKHPSQRPRAVVASIGVVLAYVTSEALKALFAQARPCSRWVTAAECPPAGDWSLPSNHATLAFGAVAVVAVLLARSALTWAMVGVAVLVAVGRVVEGVHYVHDVAIGALLGMALPLLLTLVFDASRRRRNGSPRRRDVGSDRGTNTALTGSSE</sequence>
<dbReference type="PANTHER" id="PTHR14969:SF13">
    <property type="entry name" value="AT30094P"/>
    <property type="match status" value="1"/>
</dbReference>
<keyword evidence="2" id="KW-1133">Transmembrane helix</keyword>
<proteinExistence type="predicted"/>
<protein>
    <submittedName>
        <fullName evidence="4">Undecaprenyl pyrophosphate phosphatase</fullName>
    </submittedName>
</protein>
<evidence type="ECO:0000313" key="4">
    <source>
        <dbReference type="EMBL" id="KJL20103.1"/>
    </source>
</evidence>
<feature type="transmembrane region" description="Helical" evidence="2">
    <location>
        <begin position="139"/>
        <end position="170"/>
    </location>
</feature>
<dbReference type="KEGG" id="mfol:DXT68_09880"/>
<dbReference type="Pfam" id="PF01569">
    <property type="entry name" value="PAP2"/>
    <property type="match status" value="1"/>
</dbReference>
<comment type="caution">
    <text evidence="4">The sequence shown here is derived from an EMBL/GenBank/DDBJ whole genome shotgun (WGS) entry which is preliminary data.</text>
</comment>
<dbReference type="PANTHER" id="PTHR14969">
    <property type="entry name" value="SPHINGOSINE-1-PHOSPHATE PHOSPHOHYDROLASE"/>
    <property type="match status" value="1"/>
</dbReference>
<evidence type="ECO:0000256" key="2">
    <source>
        <dbReference type="SAM" id="Phobius"/>
    </source>
</evidence>
<reference evidence="4 5" key="1">
    <citation type="submission" date="2015-02" db="EMBL/GenBank/DDBJ databases">
        <title>Draft genome sequences of ten Microbacterium spp. with emphasis on heavy metal contaminated environments.</title>
        <authorList>
            <person name="Corretto E."/>
        </authorList>
    </citation>
    <scope>NUCLEOTIDE SEQUENCE [LARGE SCALE GENOMIC DNA]</scope>
    <source>
        <strain evidence="4 5">DSM 12966</strain>
    </source>
</reference>
<accession>A0A0F0KGW8</accession>
<feature type="transmembrane region" description="Helical" evidence="2">
    <location>
        <begin position="182"/>
        <end position="203"/>
    </location>
</feature>
<evidence type="ECO:0000259" key="3">
    <source>
        <dbReference type="SMART" id="SM00014"/>
    </source>
</evidence>